<evidence type="ECO:0000313" key="9">
    <source>
        <dbReference type="RefSeq" id="XP_055886267.1"/>
    </source>
</evidence>
<dbReference type="OrthoDB" id="421951at2759"/>
<evidence type="ECO:0000313" key="11">
    <source>
        <dbReference type="RefSeq" id="XP_055886269.1"/>
    </source>
</evidence>
<keyword evidence="5" id="KW-0812">Transmembrane</keyword>
<evidence type="ECO:0000313" key="13">
    <source>
        <dbReference type="RefSeq" id="XP_055886271.1"/>
    </source>
</evidence>
<keyword evidence="4" id="KW-0443">Lipid metabolism</keyword>
<dbReference type="GO" id="GO:0016410">
    <property type="term" value="F:N-acyltransferase activity"/>
    <property type="evidence" value="ECO:0007669"/>
    <property type="project" value="TreeGrafter"/>
</dbReference>
<dbReference type="AlphaFoldDB" id="A0A9W3AGD2"/>
<dbReference type="InterPro" id="IPR051496">
    <property type="entry name" value="H-rev107_PLA/AT"/>
</dbReference>
<gene>
    <name evidence="8 9 10 11 12 13" type="primary">LOC106078936</name>
</gene>
<dbReference type="InterPro" id="IPR007053">
    <property type="entry name" value="LRAT_dom"/>
</dbReference>
<dbReference type="PROSITE" id="PS51934">
    <property type="entry name" value="LRAT"/>
    <property type="match status" value="2"/>
</dbReference>
<dbReference type="GO" id="GO:0005737">
    <property type="term" value="C:cytoplasm"/>
    <property type="evidence" value="ECO:0007669"/>
    <property type="project" value="TreeGrafter"/>
</dbReference>
<organism evidence="7 13">
    <name type="scientific">Biomphalaria glabrata</name>
    <name type="common">Bloodfluke planorb</name>
    <name type="synonym">Freshwater snail</name>
    <dbReference type="NCBI Taxonomy" id="6526"/>
    <lineage>
        <taxon>Eukaryota</taxon>
        <taxon>Metazoa</taxon>
        <taxon>Spiralia</taxon>
        <taxon>Lophotrochozoa</taxon>
        <taxon>Mollusca</taxon>
        <taxon>Gastropoda</taxon>
        <taxon>Heterobranchia</taxon>
        <taxon>Euthyneura</taxon>
        <taxon>Panpulmonata</taxon>
        <taxon>Hygrophila</taxon>
        <taxon>Lymnaeoidea</taxon>
        <taxon>Planorbidae</taxon>
        <taxon>Biomphalaria</taxon>
    </lineage>
</organism>
<feature type="transmembrane region" description="Helical" evidence="5">
    <location>
        <begin position="282"/>
        <end position="315"/>
    </location>
</feature>
<dbReference type="GO" id="GO:0008970">
    <property type="term" value="F:phospholipase A1 activity"/>
    <property type="evidence" value="ECO:0007669"/>
    <property type="project" value="TreeGrafter"/>
</dbReference>
<dbReference type="Pfam" id="PF04970">
    <property type="entry name" value="LRAT"/>
    <property type="match status" value="2"/>
</dbReference>
<evidence type="ECO:0000256" key="2">
    <source>
        <dbReference type="ARBA" id="ARBA00022679"/>
    </source>
</evidence>
<dbReference type="Proteomes" id="UP001165740">
    <property type="component" value="Chromosome 5"/>
</dbReference>
<dbReference type="KEGG" id="bgt:106078936"/>
<keyword evidence="5" id="KW-0472">Membrane</keyword>
<evidence type="ECO:0000313" key="10">
    <source>
        <dbReference type="RefSeq" id="XP_055886268.1"/>
    </source>
</evidence>
<comment type="similarity">
    <text evidence="1">Belongs to the H-rev107 family.</text>
</comment>
<keyword evidence="2" id="KW-0808">Transferase</keyword>
<dbReference type="GO" id="GO:0070292">
    <property type="term" value="P:N-acylphosphatidylethanolamine metabolic process"/>
    <property type="evidence" value="ECO:0007669"/>
    <property type="project" value="TreeGrafter"/>
</dbReference>
<protein>
    <submittedName>
        <fullName evidence="8 9">Phospholipase A and acyltransferase 1-like isoform X1</fullName>
    </submittedName>
</protein>
<evidence type="ECO:0000256" key="4">
    <source>
        <dbReference type="ARBA" id="ARBA00023098"/>
    </source>
</evidence>
<keyword evidence="3" id="KW-0378">Hydrolase</keyword>
<dbReference type="OMA" id="QFCEEPE"/>
<evidence type="ECO:0000256" key="1">
    <source>
        <dbReference type="ARBA" id="ARBA00007824"/>
    </source>
</evidence>
<feature type="domain" description="LRAT" evidence="6">
    <location>
        <begin position="29"/>
        <end position="131"/>
    </location>
</feature>
<evidence type="ECO:0000256" key="3">
    <source>
        <dbReference type="ARBA" id="ARBA00022801"/>
    </source>
</evidence>
<dbReference type="RefSeq" id="XP_055886271.1">
    <property type="nucleotide sequence ID" value="XM_056030296.1"/>
</dbReference>
<dbReference type="RefSeq" id="XP_013095482.2">
    <property type="nucleotide sequence ID" value="XM_013240028.2"/>
</dbReference>
<dbReference type="RefSeq" id="XP_055886267.1">
    <property type="nucleotide sequence ID" value="XM_056030292.1"/>
</dbReference>
<name>A0A9W3AGD2_BIOGL</name>
<dbReference type="GO" id="GO:0004623">
    <property type="term" value="F:phospholipase A2 activity"/>
    <property type="evidence" value="ECO:0007669"/>
    <property type="project" value="TreeGrafter"/>
</dbReference>
<dbReference type="RefSeq" id="XP_055886268.1">
    <property type="nucleotide sequence ID" value="XM_056030293.1"/>
</dbReference>
<evidence type="ECO:0000256" key="5">
    <source>
        <dbReference type="SAM" id="Phobius"/>
    </source>
</evidence>
<feature type="domain" description="LRAT" evidence="6">
    <location>
        <begin position="165"/>
        <end position="280"/>
    </location>
</feature>
<dbReference type="PANTHER" id="PTHR13943">
    <property type="entry name" value="HRAS-LIKE SUPPRESSOR - RELATED"/>
    <property type="match status" value="1"/>
</dbReference>
<evidence type="ECO:0000259" key="6">
    <source>
        <dbReference type="PROSITE" id="PS51934"/>
    </source>
</evidence>
<dbReference type="GeneID" id="106078936"/>
<sequence>MSANIFISTASGIQSQNLQLLKRLTPGDVVQISTITHTHWAIYVGNGNVIHCSIKSGNIEIKEELLLQLAKNHLINADYQALAPYDTRKQNRNNVVMRARRELYYGPGECRFKNCEQFVFWCRHGRESPLQNFYDPWNPRPDYDKHKLSECNNFNVIRQLEPGDIVKVKKSVFSFHGVYVGDNRIVYANGPFKSFCVLAAASLFKSPSYVQVLEEDIFNFVRGNVAEIANDHDTYVRPLDRDVIVKRAQGKIGVIPYHSLYKNCQHFACWCRYDFEKSSKTWYIIGILILVSVLVGAIWNGPIGMIITTALMLIYLLQQYRNRPSIGYYH</sequence>
<keyword evidence="5" id="KW-1133">Transmembrane helix</keyword>
<evidence type="ECO:0000313" key="7">
    <source>
        <dbReference type="Proteomes" id="UP001165740"/>
    </source>
</evidence>
<accession>A0A9W3AGD2</accession>
<dbReference type="RefSeq" id="XP_055886269.1">
    <property type="nucleotide sequence ID" value="XM_056030294.1"/>
</dbReference>
<proteinExistence type="inferred from homology"/>
<dbReference type="RefSeq" id="XP_055886270.1">
    <property type="nucleotide sequence ID" value="XM_056030295.1"/>
</dbReference>
<evidence type="ECO:0000313" key="8">
    <source>
        <dbReference type="RefSeq" id="XP_013095482.2"/>
    </source>
</evidence>
<evidence type="ECO:0000313" key="12">
    <source>
        <dbReference type="RefSeq" id="XP_055886270.1"/>
    </source>
</evidence>
<reference evidence="8 9" key="1">
    <citation type="submission" date="2025-04" db="UniProtKB">
        <authorList>
            <consortium name="RefSeq"/>
        </authorList>
    </citation>
    <scope>IDENTIFICATION</scope>
</reference>
<dbReference type="Gene3D" id="3.90.1720.10">
    <property type="entry name" value="endopeptidase domain like (from Nostoc punctiforme)"/>
    <property type="match status" value="2"/>
</dbReference>
<keyword evidence="7" id="KW-1185">Reference proteome</keyword>
<dbReference type="PANTHER" id="PTHR13943:SF77">
    <property type="entry name" value="LRAT DOMAIN-CONTAINING PROTEIN"/>
    <property type="match status" value="1"/>
</dbReference>